<dbReference type="Proteomes" id="UP000070422">
    <property type="component" value="Unassembled WGS sequence"/>
</dbReference>
<reference evidence="2 3" key="1">
    <citation type="submission" date="2016-01" db="EMBL/GenBank/DDBJ databases">
        <authorList>
            <person name="Oliw E.H."/>
        </authorList>
    </citation>
    <scope>NUCLEOTIDE SEQUENCE [LARGE SCALE GENOMIC DNA]</scope>
    <source>
        <strain evidence="2 3">KA00635</strain>
    </source>
</reference>
<gene>
    <name evidence="2" type="ORF">HMPREF3187_00237</name>
</gene>
<dbReference type="PATRIC" id="fig|87541.4.peg.236"/>
<evidence type="ECO:0000313" key="3">
    <source>
        <dbReference type="Proteomes" id="UP000070422"/>
    </source>
</evidence>
<dbReference type="PANTHER" id="PTHR11715:SF3">
    <property type="entry name" value="GLYCINE CLEAVAGE SYSTEM H PROTEIN-RELATED"/>
    <property type="match status" value="1"/>
</dbReference>
<dbReference type="OrthoDB" id="2401220at2"/>
<dbReference type="InterPro" id="IPR002930">
    <property type="entry name" value="GCV_H"/>
</dbReference>
<evidence type="ECO:0000256" key="1">
    <source>
        <dbReference type="ARBA" id="ARBA00022823"/>
    </source>
</evidence>
<dbReference type="CDD" id="cd06848">
    <property type="entry name" value="GCS_H"/>
    <property type="match status" value="1"/>
</dbReference>
<dbReference type="GO" id="GO:0005829">
    <property type="term" value="C:cytosol"/>
    <property type="evidence" value="ECO:0007669"/>
    <property type="project" value="TreeGrafter"/>
</dbReference>
<sequence length="121" mass="13557">MEKRIKNKLWITKESEQYTIGMSKELQDEIGEIGFAELAPVGKISAGSRLADLEASKMVVEIACPLSGSIVARNEETLDHPECLNEDESHKNWLVKLTAVDNQEFEACSPYEDSEKKDDNV</sequence>
<dbReference type="AlphaFoldDB" id="A0A133Y428"/>
<protein>
    <submittedName>
        <fullName evidence="2">Putative glycine cleavage system H protein</fullName>
    </submittedName>
</protein>
<name>A0A133Y428_9LACT</name>
<accession>A0A133Y428</accession>
<dbReference type="Gene3D" id="2.40.50.100">
    <property type="match status" value="1"/>
</dbReference>
<dbReference type="Pfam" id="PF01597">
    <property type="entry name" value="GCV_H"/>
    <property type="match status" value="1"/>
</dbReference>
<dbReference type="InterPro" id="IPR011053">
    <property type="entry name" value="Single_hybrid_motif"/>
</dbReference>
<dbReference type="RefSeq" id="WP_060936398.1">
    <property type="nucleotide sequence ID" value="NZ_CP118095.1"/>
</dbReference>
<organism evidence="2 3">
    <name type="scientific">Aerococcus christensenii</name>
    <dbReference type="NCBI Taxonomy" id="87541"/>
    <lineage>
        <taxon>Bacteria</taxon>
        <taxon>Bacillati</taxon>
        <taxon>Bacillota</taxon>
        <taxon>Bacilli</taxon>
        <taxon>Lactobacillales</taxon>
        <taxon>Aerococcaceae</taxon>
        <taxon>Aerococcus</taxon>
    </lineage>
</organism>
<dbReference type="GO" id="GO:0005960">
    <property type="term" value="C:glycine cleavage complex"/>
    <property type="evidence" value="ECO:0007669"/>
    <property type="project" value="InterPro"/>
</dbReference>
<evidence type="ECO:0000313" key="2">
    <source>
        <dbReference type="EMBL" id="KXB37952.1"/>
    </source>
</evidence>
<dbReference type="SUPFAM" id="SSF51230">
    <property type="entry name" value="Single hybrid motif"/>
    <property type="match status" value="1"/>
</dbReference>
<dbReference type="InterPro" id="IPR033753">
    <property type="entry name" value="GCV_H/Fam206"/>
</dbReference>
<dbReference type="PANTHER" id="PTHR11715">
    <property type="entry name" value="GLYCINE CLEAVAGE SYSTEM H PROTEIN"/>
    <property type="match status" value="1"/>
</dbReference>
<dbReference type="GO" id="GO:0019464">
    <property type="term" value="P:glycine decarboxylation via glycine cleavage system"/>
    <property type="evidence" value="ECO:0007669"/>
    <property type="project" value="InterPro"/>
</dbReference>
<comment type="caution">
    <text evidence="2">The sequence shown here is derived from an EMBL/GenBank/DDBJ whole genome shotgun (WGS) entry which is preliminary data.</text>
</comment>
<dbReference type="EMBL" id="LSCQ01000016">
    <property type="protein sequence ID" value="KXB37952.1"/>
    <property type="molecule type" value="Genomic_DNA"/>
</dbReference>
<dbReference type="GO" id="GO:0009249">
    <property type="term" value="P:protein lipoylation"/>
    <property type="evidence" value="ECO:0007669"/>
    <property type="project" value="TreeGrafter"/>
</dbReference>
<proteinExistence type="predicted"/>
<keyword evidence="1" id="KW-0450">Lipoyl</keyword>